<accession>A0A2H0BTC2</accession>
<evidence type="ECO:0000313" key="1">
    <source>
        <dbReference type="EMBL" id="PIP60935.1"/>
    </source>
</evidence>
<protein>
    <submittedName>
        <fullName evidence="1">Uncharacterized protein</fullName>
    </submittedName>
</protein>
<sequence>METAVKAVELPKSSIQQQTYDLFIKVSTGLIGPEIIRSRLENHLGLRGFPTELSQGRDILKLSDDAAQEAMKILPRLYHPRPGAKRLVKLI</sequence>
<comment type="caution">
    <text evidence="1">The sequence shown here is derived from an EMBL/GenBank/DDBJ whole genome shotgun (WGS) entry which is preliminary data.</text>
</comment>
<gene>
    <name evidence="1" type="ORF">COX00_00505</name>
</gene>
<dbReference type="EMBL" id="PCSZ01000012">
    <property type="protein sequence ID" value="PIP60935.1"/>
    <property type="molecule type" value="Genomic_DNA"/>
</dbReference>
<dbReference type="Proteomes" id="UP000231581">
    <property type="component" value="Unassembled WGS sequence"/>
</dbReference>
<reference evidence="1 2" key="1">
    <citation type="submission" date="2017-09" db="EMBL/GenBank/DDBJ databases">
        <title>Depth-based differentiation of microbial function through sediment-hosted aquifers and enrichment of novel symbionts in the deep terrestrial subsurface.</title>
        <authorList>
            <person name="Probst A.J."/>
            <person name="Ladd B."/>
            <person name="Jarett J.K."/>
            <person name="Geller-Mcgrath D.E."/>
            <person name="Sieber C.M."/>
            <person name="Emerson J.B."/>
            <person name="Anantharaman K."/>
            <person name="Thomas B.C."/>
            <person name="Malmstrom R."/>
            <person name="Stieglmeier M."/>
            <person name="Klingl A."/>
            <person name="Woyke T."/>
            <person name="Ryan C.M."/>
            <person name="Banfield J.F."/>
        </authorList>
    </citation>
    <scope>NUCLEOTIDE SEQUENCE [LARGE SCALE GENOMIC DNA]</scope>
    <source>
        <strain evidence="1">CG22_combo_CG10-13_8_21_14_all_47_17</strain>
    </source>
</reference>
<proteinExistence type="predicted"/>
<dbReference type="AlphaFoldDB" id="A0A2H0BTC2"/>
<evidence type="ECO:0000313" key="2">
    <source>
        <dbReference type="Proteomes" id="UP000231581"/>
    </source>
</evidence>
<name>A0A2H0BTC2_9BACT</name>
<organism evidence="1 2">
    <name type="scientific">Candidatus Uhrbacteria bacterium CG22_combo_CG10-13_8_21_14_all_47_17</name>
    <dbReference type="NCBI Taxonomy" id="1975041"/>
    <lineage>
        <taxon>Bacteria</taxon>
        <taxon>Candidatus Uhriibacteriota</taxon>
    </lineage>
</organism>